<feature type="compositionally biased region" description="Acidic residues" evidence="1">
    <location>
        <begin position="317"/>
        <end position="326"/>
    </location>
</feature>
<keyword evidence="3" id="KW-1185">Reference proteome</keyword>
<feature type="compositionally biased region" description="Acidic residues" evidence="1">
    <location>
        <begin position="677"/>
        <end position="690"/>
    </location>
</feature>
<feature type="compositionally biased region" description="Basic and acidic residues" evidence="1">
    <location>
        <begin position="261"/>
        <end position="274"/>
    </location>
</feature>
<feature type="compositionally biased region" description="Basic and acidic residues" evidence="1">
    <location>
        <begin position="371"/>
        <end position="380"/>
    </location>
</feature>
<keyword evidence="2" id="KW-0648">Protein biosynthesis</keyword>
<organism evidence="2 3">
    <name type="scientific">Xyrichtys novacula</name>
    <name type="common">Pearly razorfish</name>
    <name type="synonym">Hemipteronotus novacula</name>
    <dbReference type="NCBI Taxonomy" id="13765"/>
    <lineage>
        <taxon>Eukaryota</taxon>
        <taxon>Metazoa</taxon>
        <taxon>Chordata</taxon>
        <taxon>Craniata</taxon>
        <taxon>Vertebrata</taxon>
        <taxon>Euteleostomi</taxon>
        <taxon>Actinopterygii</taxon>
        <taxon>Neopterygii</taxon>
        <taxon>Teleostei</taxon>
        <taxon>Neoteleostei</taxon>
        <taxon>Acanthomorphata</taxon>
        <taxon>Eupercaria</taxon>
        <taxon>Labriformes</taxon>
        <taxon>Labridae</taxon>
        <taxon>Xyrichtys</taxon>
    </lineage>
</organism>
<feature type="compositionally biased region" description="Acidic residues" evidence="1">
    <location>
        <begin position="633"/>
        <end position="644"/>
    </location>
</feature>
<evidence type="ECO:0000256" key="1">
    <source>
        <dbReference type="SAM" id="MobiDB-lite"/>
    </source>
</evidence>
<evidence type="ECO:0000313" key="2">
    <source>
        <dbReference type="EMBL" id="CAJ1064890.1"/>
    </source>
</evidence>
<feature type="compositionally biased region" description="Low complexity" evidence="1">
    <location>
        <begin position="161"/>
        <end position="171"/>
    </location>
</feature>
<feature type="compositionally biased region" description="Basic and acidic residues" evidence="1">
    <location>
        <begin position="445"/>
        <end position="465"/>
    </location>
</feature>
<keyword evidence="2" id="KW-0396">Initiation factor</keyword>
<feature type="compositionally biased region" description="Basic and acidic residues" evidence="1">
    <location>
        <begin position="657"/>
        <end position="667"/>
    </location>
</feature>
<dbReference type="EMBL" id="OY660873">
    <property type="protein sequence ID" value="CAJ1064890.1"/>
    <property type="molecule type" value="Genomic_DNA"/>
</dbReference>
<dbReference type="Proteomes" id="UP001178508">
    <property type="component" value="Chromosome 10"/>
</dbReference>
<protein>
    <submittedName>
        <fullName evidence="2">Eukaryotic translation initiation factor 5B</fullName>
    </submittedName>
</protein>
<feature type="compositionally biased region" description="Basic and acidic residues" evidence="1">
    <location>
        <begin position="344"/>
        <end position="362"/>
    </location>
</feature>
<feature type="region of interest" description="Disordered" evidence="1">
    <location>
        <begin position="866"/>
        <end position="898"/>
    </location>
</feature>
<evidence type="ECO:0000313" key="3">
    <source>
        <dbReference type="Proteomes" id="UP001178508"/>
    </source>
</evidence>
<gene>
    <name evidence="2" type="ORF">XNOV1_A042730</name>
</gene>
<feature type="compositionally biased region" description="Basic and acidic residues" evidence="1">
    <location>
        <begin position="389"/>
        <end position="423"/>
    </location>
</feature>
<feature type="region of interest" description="Disordered" evidence="1">
    <location>
        <begin position="157"/>
        <end position="576"/>
    </location>
</feature>
<feature type="compositionally biased region" description="Acidic residues" evidence="1">
    <location>
        <begin position="527"/>
        <end position="544"/>
    </location>
</feature>
<dbReference type="AlphaFoldDB" id="A0AAV1FVB0"/>
<feature type="compositionally biased region" description="Basic and acidic residues" evidence="1">
    <location>
        <begin position="178"/>
        <end position="189"/>
    </location>
</feature>
<sequence>MRPTTGTMLQQNNNNNYPCLNMSGSTRDMLQKCSKASLPFPGRMELGLGDLPLIRELRAWALCSKNRRKAGGLLGGGQAPIVAGRAGATHCYRPADVCLSGEWGRMGYGLPLGLDGGQAGIGALVTVASLKTSEGGGKTQTQCLFLRTEKGSCLYSTAKPGSSAASSVVGGWLRGKARSRDTPAGRRDNGQTPPAQTGANRVRVRSGRRWRKSCNAAGREKAGVSRELQGRNPAGEIILEERQEDGDKGGLDLKQTPSPEQDDRRACRSHHESPKTCSQCGQRSQDGDEGGESPRGGLPNRLNAETKGMRKRRQKNEEEEEEETNPDPESKLDNPGPLSVCEAEEIREAERKEEETDSEDLKGQTTDTDEFSLRLTRDQDETNTGETLCGDKDIHVNGSVDKPEDLKAESRPEDLKERERSSREVSVSTCPPQPSSPVEGSTTNAEHKACVWWEKEKKEEDHIEETPQGEAGPGITVQEALQEESCAVEEDRKPPPFSEDGANKEESEKEEKDKEKRAEEVWRNEGDLDQVYEEDDERREDEEGEGGRECAPKDNMRLEESADGRRWRENEGGDTCRQTNITRVEADGESRSNVINAPCADPSTSITLLLANPAPSLPPLGSMATGLPCLEAEKEEEEEEEESEEVKVTVEDGEGGQDGKRELEEVRGSTVATEEDRKEEEEEEEEEDEFGVFMQAEGEPAWSEGPSMSASVPCGSRGSVAALGNHAVSPESTHWTSGWTDSSFCQSDDTWAAFPQDASDDGGDAAVGQWWPRSAVEQSKDRLLANQNLASVFAQAFPSPPALSSSDLDTVPTLTQILRGGRADQGQGLLDSFHDLNKMICQRNKRANGASRDLLLKTLHLVQPQTEVRPAPRTANRRLSPGLPSANQHAQNAAAKRRLSYDYNRNIME</sequence>
<dbReference type="GO" id="GO:0003743">
    <property type="term" value="F:translation initiation factor activity"/>
    <property type="evidence" value="ECO:0007669"/>
    <property type="project" value="UniProtKB-KW"/>
</dbReference>
<accession>A0AAV1FVB0</accession>
<proteinExistence type="predicted"/>
<feature type="compositionally biased region" description="Basic residues" evidence="1">
    <location>
        <begin position="202"/>
        <end position="212"/>
    </location>
</feature>
<feature type="compositionally biased region" description="Basic and acidic residues" evidence="1">
    <location>
        <begin position="501"/>
        <end position="526"/>
    </location>
</feature>
<reference evidence="2" key="1">
    <citation type="submission" date="2023-08" db="EMBL/GenBank/DDBJ databases">
        <authorList>
            <person name="Alioto T."/>
            <person name="Alioto T."/>
            <person name="Gomez Garrido J."/>
        </authorList>
    </citation>
    <scope>NUCLEOTIDE SEQUENCE</scope>
</reference>
<feature type="compositionally biased region" description="Polar residues" evidence="1">
    <location>
        <begin position="275"/>
        <end position="284"/>
    </location>
</feature>
<feature type="compositionally biased region" description="Basic and acidic residues" evidence="1">
    <location>
        <begin position="545"/>
        <end position="571"/>
    </location>
</feature>
<feature type="region of interest" description="Disordered" evidence="1">
    <location>
        <begin position="632"/>
        <end position="692"/>
    </location>
</feature>
<feature type="compositionally biased region" description="Polar residues" evidence="1">
    <location>
        <begin position="190"/>
        <end position="199"/>
    </location>
</feature>
<name>A0AAV1FVB0_XYRNO</name>
<feature type="compositionally biased region" description="Basic and acidic residues" evidence="1">
    <location>
        <begin position="239"/>
        <end position="251"/>
    </location>
</feature>